<dbReference type="CDD" id="cd01066">
    <property type="entry name" value="APP_MetAP"/>
    <property type="match status" value="1"/>
</dbReference>
<dbReference type="Pfam" id="PF01321">
    <property type="entry name" value="Creatinase_N"/>
    <property type="match status" value="1"/>
</dbReference>
<dbReference type="Gene3D" id="3.90.230.10">
    <property type="entry name" value="Creatinase/methionine aminopeptidase superfamily"/>
    <property type="match status" value="1"/>
</dbReference>
<dbReference type="InterPro" id="IPR036005">
    <property type="entry name" value="Creatinase/aminopeptidase-like"/>
</dbReference>
<feature type="domain" description="Creatinase N-terminal" evidence="2">
    <location>
        <begin position="14"/>
        <end position="158"/>
    </location>
</feature>
<keyword evidence="4" id="KW-1185">Reference proteome</keyword>
<dbReference type="OrthoDB" id="9761809at2"/>
<protein>
    <submittedName>
        <fullName evidence="3">Xaa-Pro dipeptidase</fullName>
    </submittedName>
</protein>
<feature type="domain" description="Peptidase M24" evidence="1">
    <location>
        <begin position="167"/>
        <end position="374"/>
    </location>
</feature>
<proteinExistence type="predicted"/>
<dbReference type="PANTHER" id="PTHR46112">
    <property type="entry name" value="AMINOPEPTIDASE"/>
    <property type="match status" value="1"/>
</dbReference>
<dbReference type="SUPFAM" id="SSF55920">
    <property type="entry name" value="Creatinase/aminopeptidase"/>
    <property type="match status" value="1"/>
</dbReference>
<dbReference type="Gene3D" id="3.40.350.10">
    <property type="entry name" value="Creatinase/prolidase N-terminal domain"/>
    <property type="match status" value="1"/>
</dbReference>
<dbReference type="AlphaFoldDB" id="A0A1H6D8V8"/>
<dbReference type="InterPro" id="IPR029149">
    <property type="entry name" value="Creatin/AminoP/Spt16_N"/>
</dbReference>
<name>A0A1H6D8V8_9HYPH</name>
<organism evidence="3 4">
    <name type="scientific">Bosea lathyri</name>
    <dbReference type="NCBI Taxonomy" id="1036778"/>
    <lineage>
        <taxon>Bacteria</taxon>
        <taxon>Pseudomonadati</taxon>
        <taxon>Pseudomonadota</taxon>
        <taxon>Alphaproteobacteria</taxon>
        <taxon>Hyphomicrobiales</taxon>
        <taxon>Boseaceae</taxon>
        <taxon>Bosea</taxon>
    </lineage>
</organism>
<dbReference type="RefSeq" id="WP_103875595.1">
    <property type="nucleotide sequence ID" value="NZ_FNUY01000019.1"/>
</dbReference>
<dbReference type="PANTHER" id="PTHR46112:SF3">
    <property type="entry name" value="AMINOPEPTIDASE YPDF"/>
    <property type="match status" value="1"/>
</dbReference>
<accession>A0A1H6D8V8</accession>
<dbReference type="Proteomes" id="UP000236743">
    <property type="component" value="Unassembled WGS sequence"/>
</dbReference>
<dbReference type="SUPFAM" id="SSF53092">
    <property type="entry name" value="Creatinase/prolidase N-terminal domain"/>
    <property type="match status" value="1"/>
</dbReference>
<dbReference type="Pfam" id="PF00557">
    <property type="entry name" value="Peptidase_M24"/>
    <property type="match status" value="1"/>
</dbReference>
<dbReference type="InterPro" id="IPR050659">
    <property type="entry name" value="Peptidase_M24B"/>
</dbReference>
<evidence type="ECO:0000259" key="1">
    <source>
        <dbReference type="Pfam" id="PF00557"/>
    </source>
</evidence>
<dbReference type="EMBL" id="FNUY01000019">
    <property type="protein sequence ID" value="SEG81897.1"/>
    <property type="molecule type" value="Genomic_DNA"/>
</dbReference>
<evidence type="ECO:0000313" key="4">
    <source>
        <dbReference type="Proteomes" id="UP000236743"/>
    </source>
</evidence>
<gene>
    <name evidence="3" type="ORF">SAMN04488115_11935</name>
</gene>
<evidence type="ECO:0000313" key="3">
    <source>
        <dbReference type="EMBL" id="SEG81897.1"/>
    </source>
</evidence>
<sequence>MISSPFESAEYQSRLAKVRNEMVKRRLDLLIVNDIANQHYLTAYDGWSFYTPQVVVVPLTGEPVWLGRNMDAVGGRLTAWMKPENVVGYPEDHVQTPERHPMDWIGRWIAEKGWGKGRIGIELEAYYYSPKAHARLTMALPNAVFVDADLLVNWVRAVKSPAEIAYLRLGARLAEAAVAKAYEIISPGIRECDAIAAIQTAQYSGLRDHAGDITALPPTILAGENASAPHLMWSNRAFTANETIALELAGACRHYTSGLARTMQLGIKPRHVADVEKAVLEGMDAVLETARPGTVAHDVEAAWRAAINRHGLKKESRIGYSIGVAFPPDWGEHTISLRQGDTTVLQAGHVVHAILGMWMEGWGIEISETILITERGCETLTSFPREIFVKV</sequence>
<dbReference type="InterPro" id="IPR000587">
    <property type="entry name" value="Creatinase_N"/>
</dbReference>
<reference evidence="3 4" key="1">
    <citation type="submission" date="2016-10" db="EMBL/GenBank/DDBJ databases">
        <authorList>
            <person name="de Groot N.N."/>
        </authorList>
    </citation>
    <scope>NUCLEOTIDE SEQUENCE [LARGE SCALE GENOMIC DNA]</scope>
    <source>
        <strain evidence="3 4">DSM 26656</strain>
    </source>
</reference>
<evidence type="ECO:0000259" key="2">
    <source>
        <dbReference type="Pfam" id="PF01321"/>
    </source>
</evidence>
<dbReference type="InterPro" id="IPR000994">
    <property type="entry name" value="Pept_M24"/>
</dbReference>